<dbReference type="Proteomes" id="UP000630615">
    <property type="component" value="Unassembled WGS sequence"/>
</dbReference>
<evidence type="ECO:0000313" key="2">
    <source>
        <dbReference type="Proteomes" id="UP000630615"/>
    </source>
</evidence>
<dbReference type="EMBL" id="BMKI01000001">
    <property type="protein sequence ID" value="GGC82310.1"/>
    <property type="molecule type" value="Genomic_DNA"/>
</dbReference>
<sequence>MKVRIGKKFVGLMLLAVTLLSIATSVSGALRHWATRYVWGVVGTTETPGRHYTRAWMSGIGTDSGRVYGSNLTKATAYGSGTAHTRYGW</sequence>
<evidence type="ECO:0000313" key="1">
    <source>
        <dbReference type="EMBL" id="GGC82310.1"/>
    </source>
</evidence>
<protein>
    <recommendedName>
        <fullName evidence="3">Bacteriocin, lactococcin 972 family</fullName>
    </recommendedName>
</protein>
<accession>A0ABQ1NPI4</accession>
<gene>
    <name evidence="1" type="ORF">GCM10011573_09960</name>
</gene>
<reference evidence="2" key="1">
    <citation type="journal article" date="2019" name="Int. J. Syst. Evol. Microbiol.">
        <title>The Global Catalogue of Microorganisms (GCM) 10K type strain sequencing project: providing services to taxonomists for standard genome sequencing and annotation.</title>
        <authorList>
            <consortium name="The Broad Institute Genomics Platform"/>
            <consortium name="The Broad Institute Genome Sequencing Center for Infectious Disease"/>
            <person name="Wu L."/>
            <person name="Ma J."/>
        </authorList>
    </citation>
    <scope>NUCLEOTIDE SEQUENCE [LARGE SCALE GENOMIC DNA]</scope>
    <source>
        <strain evidence="2">CGMCC 1.15942</strain>
    </source>
</reference>
<proteinExistence type="predicted"/>
<evidence type="ECO:0008006" key="3">
    <source>
        <dbReference type="Google" id="ProtNLM"/>
    </source>
</evidence>
<name>A0ABQ1NPI4_9ENTE</name>
<organism evidence="1 2">
    <name type="scientific">Enterococcus wangshanyuanii</name>
    <dbReference type="NCBI Taxonomy" id="2005703"/>
    <lineage>
        <taxon>Bacteria</taxon>
        <taxon>Bacillati</taxon>
        <taxon>Bacillota</taxon>
        <taxon>Bacilli</taxon>
        <taxon>Lactobacillales</taxon>
        <taxon>Enterococcaceae</taxon>
        <taxon>Enterococcus</taxon>
    </lineage>
</organism>
<dbReference type="RefSeq" id="WP_088268851.1">
    <property type="nucleotide sequence ID" value="NZ_BMKI01000001.1"/>
</dbReference>
<keyword evidence="2" id="KW-1185">Reference proteome</keyword>
<comment type="caution">
    <text evidence="1">The sequence shown here is derived from an EMBL/GenBank/DDBJ whole genome shotgun (WGS) entry which is preliminary data.</text>
</comment>